<dbReference type="InterPro" id="IPR002939">
    <property type="entry name" value="DnaJ_C"/>
</dbReference>
<dbReference type="InterPro" id="IPR036410">
    <property type="entry name" value="HSP_DnaJ_Cys-rich_dom_sf"/>
</dbReference>
<gene>
    <name evidence="10" type="ORF">AYI70_g9805</name>
</gene>
<evidence type="ECO:0000256" key="5">
    <source>
        <dbReference type="ARBA" id="ARBA00023186"/>
    </source>
</evidence>
<evidence type="ECO:0000259" key="9">
    <source>
        <dbReference type="PROSITE" id="PS51188"/>
    </source>
</evidence>
<evidence type="ECO:0000313" key="11">
    <source>
        <dbReference type="Proteomes" id="UP000187283"/>
    </source>
</evidence>
<feature type="domain" description="J" evidence="8">
    <location>
        <begin position="80"/>
        <end position="144"/>
    </location>
</feature>
<dbReference type="InterPro" id="IPR001623">
    <property type="entry name" value="DnaJ_domain"/>
</dbReference>
<dbReference type="PANTHER" id="PTHR43096:SF52">
    <property type="entry name" value="DNAJ HOMOLOG 1, MITOCHONDRIAL-RELATED"/>
    <property type="match status" value="1"/>
</dbReference>
<dbReference type="Pfam" id="PF00684">
    <property type="entry name" value="DnaJ_CXXCXGXG"/>
    <property type="match status" value="1"/>
</dbReference>
<dbReference type="HAMAP" id="MF_01152">
    <property type="entry name" value="DnaJ"/>
    <property type="match status" value="1"/>
</dbReference>
<keyword evidence="5" id="KW-0143">Chaperone</keyword>
<evidence type="ECO:0000256" key="6">
    <source>
        <dbReference type="ARBA" id="ARBA00072890"/>
    </source>
</evidence>
<dbReference type="GO" id="GO:0009408">
    <property type="term" value="P:response to heat"/>
    <property type="evidence" value="ECO:0007669"/>
    <property type="project" value="InterPro"/>
</dbReference>
<dbReference type="PANTHER" id="PTHR43096">
    <property type="entry name" value="DNAJ HOMOLOG 1, MITOCHONDRIAL-RELATED"/>
    <property type="match status" value="1"/>
</dbReference>
<dbReference type="SMART" id="SM00271">
    <property type="entry name" value="DnaJ"/>
    <property type="match status" value="1"/>
</dbReference>
<dbReference type="GO" id="GO:0008270">
    <property type="term" value="F:zinc ion binding"/>
    <property type="evidence" value="ECO:0007669"/>
    <property type="project" value="UniProtKB-KW"/>
</dbReference>
<evidence type="ECO:0000256" key="7">
    <source>
        <dbReference type="PROSITE-ProRule" id="PRU00546"/>
    </source>
</evidence>
<proteinExistence type="inferred from homology"/>
<dbReference type="NCBIfam" id="NF008035">
    <property type="entry name" value="PRK10767.1"/>
    <property type="match status" value="1"/>
</dbReference>
<keyword evidence="3 7" id="KW-0863">Zinc-finger</keyword>
<evidence type="ECO:0000256" key="3">
    <source>
        <dbReference type="ARBA" id="ARBA00022771"/>
    </source>
</evidence>
<dbReference type="OrthoDB" id="10256793at2759"/>
<dbReference type="InterPro" id="IPR001305">
    <property type="entry name" value="HSP_DnaJ_Cys-rich_dom"/>
</dbReference>
<dbReference type="Gene3D" id="1.10.287.110">
    <property type="entry name" value="DnaJ domain"/>
    <property type="match status" value="1"/>
</dbReference>
<evidence type="ECO:0000256" key="1">
    <source>
        <dbReference type="ARBA" id="ARBA00022723"/>
    </source>
</evidence>
<evidence type="ECO:0000313" key="10">
    <source>
        <dbReference type="EMBL" id="OMJ11315.1"/>
    </source>
</evidence>
<dbReference type="CDD" id="cd10719">
    <property type="entry name" value="DnaJ_zf"/>
    <property type="match status" value="1"/>
</dbReference>
<dbReference type="Gene3D" id="2.10.230.10">
    <property type="entry name" value="Heat shock protein DnaJ, cysteine-rich domain"/>
    <property type="match status" value="1"/>
</dbReference>
<name>A0A1R1X9L5_9FUNG</name>
<dbReference type="GO" id="GO:0005737">
    <property type="term" value="C:cytoplasm"/>
    <property type="evidence" value="ECO:0007669"/>
    <property type="project" value="TreeGrafter"/>
</dbReference>
<dbReference type="Proteomes" id="UP000187283">
    <property type="component" value="Unassembled WGS sequence"/>
</dbReference>
<dbReference type="EMBL" id="LSSN01004558">
    <property type="protein sequence ID" value="OMJ11315.1"/>
    <property type="molecule type" value="Genomic_DNA"/>
</dbReference>
<dbReference type="SUPFAM" id="SSF46565">
    <property type="entry name" value="Chaperone J-domain"/>
    <property type="match status" value="1"/>
</dbReference>
<dbReference type="SUPFAM" id="SSF49493">
    <property type="entry name" value="HSP40/DnaJ peptide-binding domain"/>
    <property type="match status" value="2"/>
</dbReference>
<dbReference type="Pfam" id="PF01556">
    <property type="entry name" value="DnaJ_C"/>
    <property type="match status" value="1"/>
</dbReference>
<dbReference type="PROSITE" id="PS50076">
    <property type="entry name" value="DNAJ_2"/>
    <property type="match status" value="1"/>
</dbReference>
<sequence>MNYSRPIIRNSGLVAHELISTKYACHKLVSRSITTKVYSKCSAFYPFNQYQALQPQKTVPKFFETQKARFHVSTGNYKDDLYSTLGVSKNASISDIKKSYYQLAKKYHPDVNKEPGSKEKFHKIQEAYDTLSDETKRSNYDQFGTADPSGSGGFGGQGFPGFGGMGGMNGAPSMDDIFSQIFGAGAGRSSSSQGPMNRGSFRSTGEDIEYSVRISFEDAVAGKTVTVSTQPVLECNTCDGLGVKKGAKASTCSTCKGSGQQTFSMGGFHVRQQCSSCGGSGSAVKDKDLCGTCKGRGVVQSREQVSVDIPAGCDDGMVLELRNKGDAPIGGKGPRGSLYVQVRVSPSKIFTRKGADVFYTAKVPLSKVLVGGEMTFPTISGNVDVKIKQGSQPGDELRLRGKGMKKVKGMGNGDFYIKLNIEIPKNMTKKQQEYAKLLADELEGKSSNGL</sequence>
<accession>A0A1R1X9L5</accession>
<dbReference type="GO" id="GO:0051082">
    <property type="term" value="F:unfolded protein binding"/>
    <property type="evidence" value="ECO:0007669"/>
    <property type="project" value="InterPro"/>
</dbReference>
<keyword evidence="11" id="KW-1185">Reference proteome</keyword>
<comment type="caution">
    <text evidence="10">The sequence shown here is derived from an EMBL/GenBank/DDBJ whole genome shotgun (WGS) entry which is preliminary data.</text>
</comment>
<dbReference type="STRING" id="133412.A0A1R1X9L5"/>
<dbReference type="GO" id="GO:0005524">
    <property type="term" value="F:ATP binding"/>
    <property type="evidence" value="ECO:0007669"/>
    <property type="project" value="InterPro"/>
</dbReference>
<protein>
    <recommendedName>
        <fullName evidence="6">DnaJ homolog 1, mitochondrial</fullName>
    </recommendedName>
</protein>
<evidence type="ECO:0000256" key="4">
    <source>
        <dbReference type="ARBA" id="ARBA00022833"/>
    </source>
</evidence>
<dbReference type="GO" id="GO:0031072">
    <property type="term" value="F:heat shock protein binding"/>
    <property type="evidence" value="ECO:0007669"/>
    <property type="project" value="InterPro"/>
</dbReference>
<reference evidence="10 11" key="1">
    <citation type="submission" date="2017-01" db="EMBL/GenBank/DDBJ databases">
        <authorList>
            <person name="Mah S.A."/>
            <person name="Swanson W.J."/>
            <person name="Moy G.W."/>
            <person name="Vacquier V.D."/>
        </authorList>
    </citation>
    <scope>NUCLEOTIDE SEQUENCE [LARGE SCALE GENOMIC DNA]</scope>
    <source>
        <strain evidence="10 11">GSMNP</strain>
    </source>
</reference>
<dbReference type="CDD" id="cd10747">
    <property type="entry name" value="DnaJ_C"/>
    <property type="match status" value="1"/>
</dbReference>
<dbReference type="Gene3D" id="2.60.260.20">
    <property type="entry name" value="Urease metallochaperone UreE, N-terminal domain"/>
    <property type="match status" value="2"/>
</dbReference>
<dbReference type="InterPro" id="IPR036869">
    <property type="entry name" value="J_dom_sf"/>
</dbReference>
<keyword evidence="4 7" id="KW-0862">Zinc</keyword>
<dbReference type="PROSITE" id="PS51188">
    <property type="entry name" value="ZF_CR"/>
    <property type="match status" value="1"/>
</dbReference>
<feature type="zinc finger region" description="CR-type" evidence="7">
    <location>
        <begin position="222"/>
        <end position="302"/>
    </location>
</feature>
<keyword evidence="1 7" id="KW-0479">Metal-binding</keyword>
<dbReference type="Pfam" id="PF00226">
    <property type="entry name" value="DnaJ"/>
    <property type="match status" value="1"/>
</dbReference>
<dbReference type="InterPro" id="IPR012724">
    <property type="entry name" value="DnaJ"/>
</dbReference>
<dbReference type="SUPFAM" id="SSF57938">
    <property type="entry name" value="DnaJ/Hsp40 cysteine-rich domain"/>
    <property type="match status" value="1"/>
</dbReference>
<dbReference type="AlphaFoldDB" id="A0A1R1X9L5"/>
<evidence type="ECO:0000259" key="8">
    <source>
        <dbReference type="PROSITE" id="PS50076"/>
    </source>
</evidence>
<dbReference type="InterPro" id="IPR018253">
    <property type="entry name" value="DnaJ_domain_CS"/>
</dbReference>
<keyword evidence="2" id="KW-0677">Repeat</keyword>
<feature type="domain" description="CR-type" evidence="9">
    <location>
        <begin position="222"/>
        <end position="302"/>
    </location>
</feature>
<dbReference type="PROSITE" id="PS00636">
    <property type="entry name" value="DNAJ_1"/>
    <property type="match status" value="1"/>
</dbReference>
<dbReference type="PRINTS" id="PR00625">
    <property type="entry name" value="JDOMAIN"/>
</dbReference>
<dbReference type="InterPro" id="IPR008971">
    <property type="entry name" value="HSP40/DnaJ_pept-bd"/>
</dbReference>
<evidence type="ECO:0000256" key="2">
    <source>
        <dbReference type="ARBA" id="ARBA00022737"/>
    </source>
</evidence>
<dbReference type="FunFam" id="2.10.230.10:FF:000002">
    <property type="entry name" value="Molecular chaperone DnaJ"/>
    <property type="match status" value="1"/>
</dbReference>
<dbReference type="CDD" id="cd06257">
    <property type="entry name" value="DnaJ"/>
    <property type="match status" value="1"/>
</dbReference>
<dbReference type="FunFam" id="2.60.260.20:FF:000005">
    <property type="entry name" value="Chaperone protein dnaJ 1, mitochondrial"/>
    <property type="match status" value="1"/>
</dbReference>
<organism evidence="10 11">
    <name type="scientific">Smittium culicis</name>
    <dbReference type="NCBI Taxonomy" id="133412"/>
    <lineage>
        <taxon>Eukaryota</taxon>
        <taxon>Fungi</taxon>
        <taxon>Fungi incertae sedis</taxon>
        <taxon>Zoopagomycota</taxon>
        <taxon>Kickxellomycotina</taxon>
        <taxon>Harpellomycetes</taxon>
        <taxon>Harpellales</taxon>
        <taxon>Legeriomycetaceae</taxon>
        <taxon>Smittium</taxon>
    </lineage>
</organism>
<dbReference type="GO" id="GO:0042026">
    <property type="term" value="P:protein refolding"/>
    <property type="evidence" value="ECO:0007669"/>
    <property type="project" value="TreeGrafter"/>
</dbReference>